<sequence>MFQTIGNSVGCENAINLLQLLVYRYKSPKDIEEDKLKETTNKAYNKCAILMASLNALEVGKQITKVQKIILTTKLQFVLDNLKGISPINLIANKTKELILNSLAHLDKLEIGKKFTKEKKEAVKSHIVIALGFLNTEFENREENGENSSVVRKIMELAPNGASQTEKTKDHLEGTYYKILELISTADDAEIKKQFRKLALKYHPDKNPGKQEEMRPKFQAISDAQKILLDQKIRLEYDRCLCWAIEKKSTVSDCNQTAKNGLKK</sequence>
<dbReference type="Gene3D" id="1.10.287.110">
    <property type="entry name" value="DnaJ domain"/>
    <property type="match status" value="1"/>
</dbReference>
<dbReference type="Proteomes" id="UP001201812">
    <property type="component" value="Unassembled WGS sequence"/>
</dbReference>
<reference evidence="2" key="1">
    <citation type="submission" date="2022-01" db="EMBL/GenBank/DDBJ databases">
        <title>Genome Sequence Resource for Two Populations of Ditylenchus destructor, the Migratory Endoparasitic Phytonematode.</title>
        <authorList>
            <person name="Zhang H."/>
            <person name="Lin R."/>
            <person name="Xie B."/>
        </authorList>
    </citation>
    <scope>NUCLEOTIDE SEQUENCE</scope>
    <source>
        <strain evidence="2">BazhouSP</strain>
    </source>
</reference>
<dbReference type="EMBL" id="JAKKPZ010000139">
    <property type="protein sequence ID" value="KAI1700626.1"/>
    <property type="molecule type" value="Genomic_DNA"/>
</dbReference>
<dbReference type="Pfam" id="PF00226">
    <property type="entry name" value="DnaJ"/>
    <property type="match status" value="1"/>
</dbReference>
<dbReference type="InterPro" id="IPR050817">
    <property type="entry name" value="DjlA_DnaK_co-chaperone"/>
</dbReference>
<evidence type="ECO:0000259" key="1">
    <source>
        <dbReference type="PROSITE" id="PS50076"/>
    </source>
</evidence>
<evidence type="ECO:0000313" key="2">
    <source>
        <dbReference type="EMBL" id="KAI1700626.1"/>
    </source>
</evidence>
<gene>
    <name evidence="2" type="ORF">DdX_16597</name>
</gene>
<dbReference type="SUPFAM" id="SSF46565">
    <property type="entry name" value="Chaperone J-domain"/>
    <property type="match status" value="1"/>
</dbReference>
<dbReference type="CDD" id="cd06257">
    <property type="entry name" value="DnaJ"/>
    <property type="match status" value="1"/>
</dbReference>
<dbReference type="InterPro" id="IPR001623">
    <property type="entry name" value="DnaJ_domain"/>
</dbReference>
<dbReference type="AlphaFoldDB" id="A0AAD4MSW7"/>
<keyword evidence="3" id="KW-1185">Reference proteome</keyword>
<dbReference type="InterPro" id="IPR036869">
    <property type="entry name" value="J_dom_sf"/>
</dbReference>
<feature type="domain" description="J" evidence="1">
    <location>
        <begin position="175"/>
        <end position="241"/>
    </location>
</feature>
<protein>
    <submittedName>
        <fullName evidence="2">DnaJ domain-containing protein</fullName>
    </submittedName>
</protein>
<evidence type="ECO:0000313" key="3">
    <source>
        <dbReference type="Proteomes" id="UP001201812"/>
    </source>
</evidence>
<name>A0AAD4MSW7_9BILA</name>
<dbReference type="SMART" id="SM00271">
    <property type="entry name" value="DnaJ"/>
    <property type="match status" value="1"/>
</dbReference>
<accession>A0AAD4MSW7</accession>
<dbReference type="PROSITE" id="PS50076">
    <property type="entry name" value="DNAJ_2"/>
    <property type="match status" value="1"/>
</dbReference>
<organism evidence="2 3">
    <name type="scientific">Ditylenchus destructor</name>
    <dbReference type="NCBI Taxonomy" id="166010"/>
    <lineage>
        <taxon>Eukaryota</taxon>
        <taxon>Metazoa</taxon>
        <taxon>Ecdysozoa</taxon>
        <taxon>Nematoda</taxon>
        <taxon>Chromadorea</taxon>
        <taxon>Rhabditida</taxon>
        <taxon>Tylenchina</taxon>
        <taxon>Tylenchomorpha</taxon>
        <taxon>Sphaerularioidea</taxon>
        <taxon>Anguinidae</taxon>
        <taxon>Anguininae</taxon>
        <taxon>Ditylenchus</taxon>
    </lineage>
</organism>
<proteinExistence type="predicted"/>
<dbReference type="PRINTS" id="PR00625">
    <property type="entry name" value="JDOMAIN"/>
</dbReference>
<comment type="caution">
    <text evidence="2">The sequence shown here is derived from an EMBL/GenBank/DDBJ whole genome shotgun (WGS) entry which is preliminary data.</text>
</comment>
<dbReference type="PANTHER" id="PTHR24074">
    <property type="entry name" value="CO-CHAPERONE PROTEIN DJLA"/>
    <property type="match status" value="1"/>
</dbReference>